<dbReference type="EMBL" id="CAKJTI010000001">
    <property type="protein sequence ID" value="CAG9611196.1"/>
    <property type="molecule type" value="Genomic_DNA"/>
</dbReference>
<dbReference type="Pfam" id="PF22505">
    <property type="entry name" value="RNase_J_b_CASP"/>
    <property type="match status" value="1"/>
</dbReference>
<dbReference type="Pfam" id="PF17770">
    <property type="entry name" value="RNase_J_C"/>
    <property type="match status" value="1"/>
</dbReference>
<comment type="similarity">
    <text evidence="10 11">Belongs to the metallo-beta-lactamase superfamily. RNA-metabolizing metallo-beta-lactamase-like family. Bacterial RNase J subfamily.</text>
</comment>
<dbReference type="PANTHER" id="PTHR43694:SF4">
    <property type="entry name" value="RIBONUCLEASE J 2"/>
    <property type="match status" value="1"/>
</dbReference>
<dbReference type="PROSITE" id="PS01292">
    <property type="entry name" value="UPF0036"/>
    <property type="match status" value="1"/>
</dbReference>
<dbReference type="Gene3D" id="3.60.15.10">
    <property type="entry name" value="Ribonuclease Z/Hydroxyacylglutathione hydrolase-like"/>
    <property type="match status" value="1"/>
</dbReference>
<protein>
    <recommendedName>
        <fullName evidence="10 11">Ribonuclease J</fullName>
        <shortName evidence="10">RNase J</shortName>
        <ecNumber evidence="10 11">3.1.-.-</ecNumber>
    </recommendedName>
</protein>
<accession>A0ABM8Y653</accession>
<keyword evidence="7" id="KW-0862">Zinc</keyword>
<keyword evidence="6 10" id="KW-0378">Hydrolase</keyword>
<dbReference type="SUPFAM" id="SSF56281">
    <property type="entry name" value="Metallo-hydrolase/oxidoreductase"/>
    <property type="match status" value="1"/>
</dbReference>
<dbReference type="Proteomes" id="UP000789423">
    <property type="component" value="Unassembled WGS sequence"/>
</dbReference>
<dbReference type="InterPro" id="IPR001279">
    <property type="entry name" value="Metallo-B-lactamas"/>
</dbReference>
<keyword evidence="14" id="KW-1185">Reference proteome</keyword>
<feature type="binding site" evidence="10">
    <location>
        <begin position="365"/>
        <end position="369"/>
    </location>
    <ligand>
        <name>substrate</name>
    </ligand>
</feature>
<dbReference type="Pfam" id="PF07521">
    <property type="entry name" value="RMMBL"/>
    <property type="match status" value="1"/>
</dbReference>
<reference evidence="13 14" key="1">
    <citation type="submission" date="2021-10" db="EMBL/GenBank/DDBJ databases">
        <authorList>
            <person name="Criscuolo A."/>
        </authorList>
    </citation>
    <scope>NUCLEOTIDE SEQUENCE [LARGE SCALE GENOMIC DNA]</scope>
    <source>
        <strain evidence="14">CIP 111899</strain>
    </source>
</reference>
<feature type="domain" description="Metallo-beta-lactamase" evidence="12">
    <location>
        <begin position="21"/>
        <end position="216"/>
    </location>
</feature>
<evidence type="ECO:0000256" key="7">
    <source>
        <dbReference type="ARBA" id="ARBA00022833"/>
    </source>
</evidence>
<evidence type="ECO:0000313" key="13">
    <source>
        <dbReference type="EMBL" id="CAG9611196.1"/>
    </source>
</evidence>
<dbReference type="Gene3D" id="3.10.20.580">
    <property type="match status" value="1"/>
</dbReference>
<evidence type="ECO:0000256" key="10">
    <source>
        <dbReference type="HAMAP-Rule" id="MF_01491"/>
    </source>
</evidence>
<dbReference type="NCBIfam" id="TIGR00649">
    <property type="entry name" value="MG423"/>
    <property type="match status" value="1"/>
</dbReference>
<dbReference type="InterPro" id="IPR001587">
    <property type="entry name" value="RNase_J_CS"/>
</dbReference>
<dbReference type="EC" id="3.1.-.-" evidence="10 11"/>
<proteinExistence type="inferred from homology"/>
<keyword evidence="9 10" id="KW-0694">RNA-binding</keyword>
<comment type="function">
    <text evidence="10">An RNase that has 5'-3' exonuclease and possibly endonuclease activity. Involved in maturation of rRNA and in some organisms also mRNA maturation and/or decay.</text>
</comment>
<dbReference type="Gene3D" id="3.40.50.10710">
    <property type="entry name" value="Metallo-hydrolase/oxidoreductase"/>
    <property type="match status" value="1"/>
</dbReference>
<keyword evidence="4 11" id="KW-0479">Metal-binding</keyword>
<evidence type="ECO:0000256" key="11">
    <source>
        <dbReference type="PIRNR" id="PIRNR004803"/>
    </source>
</evidence>
<dbReference type="InterPro" id="IPR055132">
    <property type="entry name" value="RNase_J_b_CASP"/>
</dbReference>
<organism evidence="13 14">
    <name type="scientific">Bacillus rhizoplanae</name>
    <dbReference type="NCBI Taxonomy" id="2880966"/>
    <lineage>
        <taxon>Bacteria</taxon>
        <taxon>Bacillati</taxon>
        <taxon>Bacillota</taxon>
        <taxon>Bacilli</taxon>
        <taxon>Bacillales</taxon>
        <taxon>Bacillaceae</taxon>
        <taxon>Bacillus</taxon>
    </lineage>
</organism>
<gene>
    <name evidence="13" type="primary">rnjB</name>
    <name evidence="10" type="synonym">rnj</name>
    <name evidence="13" type="ORF">BACCIP111899_00368</name>
</gene>
<comment type="subcellular location">
    <subcellularLocation>
        <location evidence="10 11">Cytoplasm</location>
    </subcellularLocation>
</comment>
<dbReference type="InterPro" id="IPR041636">
    <property type="entry name" value="RNase_J_C"/>
</dbReference>
<keyword evidence="5 10" id="KW-0255">Endonuclease</keyword>
<dbReference type="RefSeq" id="WP_230573509.1">
    <property type="nucleotide sequence ID" value="NZ_CAKJTI010000001.1"/>
</dbReference>
<keyword evidence="8 10" id="KW-0269">Exonuclease</keyword>
<dbReference type="InterPro" id="IPR030854">
    <property type="entry name" value="RNase_J_bac"/>
</dbReference>
<dbReference type="PANTHER" id="PTHR43694">
    <property type="entry name" value="RIBONUCLEASE J"/>
    <property type="match status" value="1"/>
</dbReference>
<dbReference type="SMART" id="SM00849">
    <property type="entry name" value="Lactamase_B"/>
    <property type="match status" value="1"/>
</dbReference>
<evidence type="ECO:0000256" key="3">
    <source>
        <dbReference type="ARBA" id="ARBA00022722"/>
    </source>
</evidence>
<dbReference type="CDD" id="cd07714">
    <property type="entry name" value="RNaseJ_MBL-fold"/>
    <property type="match status" value="1"/>
</dbReference>
<evidence type="ECO:0000313" key="14">
    <source>
        <dbReference type="Proteomes" id="UP000789423"/>
    </source>
</evidence>
<keyword evidence="3 10" id="KW-0540">Nuclease</keyword>
<evidence type="ECO:0000259" key="12">
    <source>
        <dbReference type="SMART" id="SM00849"/>
    </source>
</evidence>
<evidence type="ECO:0000256" key="2">
    <source>
        <dbReference type="ARBA" id="ARBA00022552"/>
    </source>
</evidence>
<dbReference type="InterPro" id="IPR004613">
    <property type="entry name" value="RNase_J"/>
</dbReference>
<evidence type="ECO:0000256" key="8">
    <source>
        <dbReference type="ARBA" id="ARBA00022839"/>
    </source>
</evidence>
<dbReference type="InterPro" id="IPR036866">
    <property type="entry name" value="RibonucZ/Hydroxyglut_hydro"/>
</dbReference>
<name>A0ABM8Y653_9BACI</name>
<evidence type="ECO:0000256" key="4">
    <source>
        <dbReference type="ARBA" id="ARBA00022723"/>
    </source>
</evidence>
<dbReference type="HAMAP" id="MF_01491">
    <property type="entry name" value="RNase_J_bact"/>
    <property type="match status" value="1"/>
</dbReference>
<comment type="subunit">
    <text evidence="10">Homodimer, may be a subunit of the RNA degradosome.</text>
</comment>
<keyword evidence="2 10" id="KW-0698">rRNA processing</keyword>
<sequence>MKKKEIGTVKVFALGGVGEIGKNMYCVEIDSEIFIVDAGLMFPEEEMFGIDIVIPDITYLVENKERVKGLFLTHGHEDHIGGIVYVLRKLDIPVYGTKLTNGLVKEKLGEAGMLGRVDLKTIDSNTTVEFDTTTVSFFKTTHSIPDAVGVCFHTSQGAIVYTGDFKFDQTPIGNTGSDIGKMAQIGNEGVLCLLSDSTNAERPGYTGSEREVGLEISKVFYNSEGRIIVASFASNVHRIQQVFDAAYETGRKVAVVGRSMVKVVDIAYKLGYLNIPDGMIISLHDVDNYPEKKVTILTTGSQGEPMAALSRMARQAHKQISIRKGDTVIIAASPIPGNETSVSRTIDLLFRAGADVVYYGEKKVHVSGHGSQEELKLMLNLMRPKYFLPVHGEFRMQKAHARLAQDVGIHADRIFITEKGEVISFTDGEAKPAGKVPAGNVLIDGLGVGDVGNIVLRDRKMLSQDGILVVVVTLGKDEKKIISGPEIISRGFVYVRESEALIEKSTDIVRTIVEQSIKEYSIEWSTLKQNIRELLGQFLFEKTKRKPMILPIIMEV</sequence>
<comment type="cofactor">
    <cofactor evidence="11">
        <name>Zn(2+)</name>
        <dbReference type="ChEBI" id="CHEBI:29105"/>
    </cofactor>
    <text evidence="11">Binds 2 Zn(2+) ions per subunit. It is not clear if Zn(2+) or Mg(2+) is physiologically important.</text>
</comment>
<dbReference type="PIRSF" id="PIRSF004803">
    <property type="entry name" value="RnjA"/>
    <property type="match status" value="1"/>
</dbReference>
<dbReference type="GO" id="GO:0016787">
    <property type="term" value="F:hydrolase activity"/>
    <property type="evidence" value="ECO:0007669"/>
    <property type="project" value="UniProtKB-KW"/>
</dbReference>
<keyword evidence="1 10" id="KW-0963">Cytoplasm</keyword>
<evidence type="ECO:0000256" key="5">
    <source>
        <dbReference type="ARBA" id="ARBA00022759"/>
    </source>
</evidence>
<comment type="caution">
    <text evidence="13">The sequence shown here is derived from an EMBL/GenBank/DDBJ whole genome shotgun (WGS) entry which is preliminary data.</text>
</comment>
<dbReference type="InterPro" id="IPR042173">
    <property type="entry name" value="RNase_J_2"/>
</dbReference>
<evidence type="ECO:0000256" key="9">
    <source>
        <dbReference type="ARBA" id="ARBA00022884"/>
    </source>
</evidence>
<evidence type="ECO:0000256" key="6">
    <source>
        <dbReference type="ARBA" id="ARBA00022801"/>
    </source>
</evidence>
<evidence type="ECO:0000256" key="1">
    <source>
        <dbReference type="ARBA" id="ARBA00022490"/>
    </source>
</evidence>
<dbReference type="Pfam" id="PF00753">
    <property type="entry name" value="Lactamase_B"/>
    <property type="match status" value="1"/>
</dbReference>
<dbReference type="InterPro" id="IPR011108">
    <property type="entry name" value="RMMBL"/>
</dbReference>